<feature type="transmembrane region" description="Helical" evidence="1">
    <location>
        <begin position="69"/>
        <end position="89"/>
    </location>
</feature>
<dbReference type="OrthoDB" id="82282at2157"/>
<dbReference type="PIRSF" id="PIRSF018671">
    <property type="entry name" value="UCP018671"/>
    <property type="match status" value="1"/>
</dbReference>
<feature type="transmembrane region" description="Helical" evidence="1">
    <location>
        <begin position="151"/>
        <end position="171"/>
    </location>
</feature>
<feature type="transmembrane region" description="Helical" evidence="1">
    <location>
        <begin position="12"/>
        <end position="31"/>
    </location>
</feature>
<feature type="domain" description="DUF1616" evidence="2">
    <location>
        <begin position="14"/>
        <end position="284"/>
    </location>
</feature>
<dbReference type="Pfam" id="PF07760">
    <property type="entry name" value="DUF1616"/>
    <property type="match status" value="1"/>
</dbReference>
<proteinExistence type="predicted"/>
<sequence length="287" mass="32597">MLVYKKTPLDLLIIFIWIMITLVFIKTPVLAGTFMRTALAVPVVLFIPGYVLIAALFPRKDDMGTVERVALSLGTSIAVVPLLGLLLNFTTGIDLNPILIILCLYTIVLVFVAAYRRMELPEDVRLSIPFLKIYETVNTEIKTPRSRKDMILSLTLIFVIAFAAGMVIFVISTPKTGERFTEFYILGPSGKAENYSENLKYNSPATSLVGVVNHEYSFVNYTVQVALNEKVLTFTRFMLTSNETWEKNITFIPDKEGDGMRLNFWLFKEDNLTVPYRELQLWVNITK</sequence>
<keyword evidence="1" id="KW-0472">Membrane</keyword>
<protein>
    <submittedName>
        <fullName evidence="3">Putative membrane protein</fullName>
    </submittedName>
</protein>
<feature type="transmembrane region" description="Helical" evidence="1">
    <location>
        <begin position="95"/>
        <end position="115"/>
    </location>
</feature>
<evidence type="ECO:0000259" key="2">
    <source>
        <dbReference type="Pfam" id="PF07760"/>
    </source>
</evidence>
<feature type="transmembrane region" description="Helical" evidence="1">
    <location>
        <begin position="37"/>
        <end position="57"/>
    </location>
</feature>
<keyword evidence="1" id="KW-0812">Transmembrane</keyword>
<evidence type="ECO:0000313" key="4">
    <source>
        <dbReference type="Proteomes" id="UP000218615"/>
    </source>
</evidence>
<name>A0A284VL24_9EURY</name>
<accession>A0A284VL24</accession>
<dbReference type="InterPro" id="IPR011674">
    <property type="entry name" value="DUF1616"/>
</dbReference>
<dbReference type="InterPro" id="IPR014495">
    <property type="entry name" value="UCP018671"/>
</dbReference>
<organism evidence="3 4">
    <name type="scientific">Candidatus Methanoperedens nitratireducens</name>
    <dbReference type="NCBI Taxonomy" id="1392998"/>
    <lineage>
        <taxon>Archaea</taxon>
        <taxon>Methanobacteriati</taxon>
        <taxon>Methanobacteriota</taxon>
        <taxon>Stenosarchaea group</taxon>
        <taxon>Methanomicrobia</taxon>
        <taxon>Methanosarcinales</taxon>
        <taxon>ANME-2 cluster</taxon>
        <taxon>Candidatus Methanoperedentaceae</taxon>
        <taxon>Candidatus Methanoperedens</taxon>
    </lineage>
</organism>
<dbReference type="AlphaFoldDB" id="A0A284VL24"/>
<keyword evidence="4" id="KW-1185">Reference proteome</keyword>
<reference evidence="4" key="1">
    <citation type="submission" date="2017-06" db="EMBL/GenBank/DDBJ databases">
        <authorList>
            <person name="Cremers G."/>
        </authorList>
    </citation>
    <scope>NUCLEOTIDE SEQUENCE [LARGE SCALE GENOMIC DNA]</scope>
</reference>
<dbReference type="Proteomes" id="UP000218615">
    <property type="component" value="Unassembled WGS sequence"/>
</dbReference>
<evidence type="ECO:0000256" key="1">
    <source>
        <dbReference type="SAM" id="Phobius"/>
    </source>
</evidence>
<gene>
    <name evidence="3" type="ORF">MNV_1400023</name>
</gene>
<keyword evidence="1" id="KW-1133">Transmembrane helix</keyword>
<dbReference type="EMBL" id="FZMP01000047">
    <property type="protein sequence ID" value="SNQ59923.1"/>
    <property type="molecule type" value="Genomic_DNA"/>
</dbReference>
<evidence type="ECO:0000313" key="3">
    <source>
        <dbReference type="EMBL" id="SNQ59923.1"/>
    </source>
</evidence>
<dbReference type="RefSeq" id="WP_096204219.1">
    <property type="nucleotide sequence ID" value="NZ_FZMP01000047.1"/>
</dbReference>